<dbReference type="GO" id="GO:0003677">
    <property type="term" value="F:DNA binding"/>
    <property type="evidence" value="ECO:0007669"/>
    <property type="project" value="UniProtKB-KW"/>
</dbReference>
<dbReference type="GO" id="GO:0006355">
    <property type="term" value="P:regulation of DNA-templated transcription"/>
    <property type="evidence" value="ECO:0007669"/>
    <property type="project" value="InterPro"/>
</dbReference>
<dbReference type="OrthoDB" id="161302at2"/>
<dbReference type="SUPFAM" id="SSF46894">
    <property type="entry name" value="C-terminal effector domain of the bipartite response regulators"/>
    <property type="match status" value="1"/>
</dbReference>
<dbReference type="PANTHER" id="PTHR44688:SF16">
    <property type="entry name" value="DNA-BINDING TRANSCRIPTIONAL ACTIVATOR DEVR_DOSR"/>
    <property type="match status" value="1"/>
</dbReference>
<dbReference type="eggNOG" id="COG2197">
    <property type="taxonomic scope" value="Bacteria"/>
</dbReference>
<dbReference type="AlphaFoldDB" id="C7MNS7"/>
<feature type="transmembrane region" description="Helical" evidence="4">
    <location>
        <begin position="318"/>
        <end position="339"/>
    </location>
</feature>
<dbReference type="STRING" id="469378.Ccur_08650"/>
<keyword evidence="4" id="KW-0472">Membrane</keyword>
<dbReference type="KEGG" id="ccu:Ccur_08650"/>
<evidence type="ECO:0000313" key="6">
    <source>
        <dbReference type="EMBL" id="ACU94567.1"/>
    </source>
</evidence>
<evidence type="ECO:0000259" key="5">
    <source>
        <dbReference type="PROSITE" id="PS50043"/>
    </source>
</evidence>
<dbReference type="PRINTS" id="PR00038">
    <property type="entry name" value="HTHLUXR"/>
</dbReference>
<dbReference type="Pfam" id="PF00196">
    <property type="entry name" value="GerE"/>
    <property type="match status" value="1"/>
</dbReference>
<feature type="transmembrane region" description="Helical" evidence="4">
    <location>
        <begin position="66"/>
        <end position="84"/>
    </location>
</feature>
<evidence type="ECO:0000313" key="7">
    <source>
        <dbReference type="Proteomes" id="UP000000954"/>
    </source>
</evidence>
<evidence type="ECO:0000256" key="1">
    <source>
        <dbReference type="ARBA" id="ARBA00023015"/>
    </source>
</evidence>
<accession>C7MNS7</accession>
<feature type="transmembrane region" description="Helical" evidence="4">
    <location>
        <begin position="175"/>
        <end position="192"/>
    </location>
</feature>
<dbReference type="SMART" id="SM00421">
    <property type="entry name" value="HTH_LUXR"/>
    <property type="match status" value="1"/>
</dbReference>
<dbReference type="CDD" id="cd06170">
    <property type="entry name" value="LuxR_C_like"/>
    <property type="match status" value="1"/>
</dbReference>
<dbReference type="PROSITE" id="PS50043">
    <property type="entry name" value="HTH_LUXR_2"/>
    <property type="match status" value="1"/>
</dbReference>
<dbReference type="RefSeq" id="WP_012803254.1">
    <property type="nucleotide sequence ID" value="NC_013170.1"/>
</dbReference>
<evidence type="ECO:0000256" key="3">
    <source>
        <dbReference type="ARBA" id="ARBA00023163"/>
    </source>
</evidence>
<dbReference type="Gene3D" id="1.10.10.10">
    <property type="entry name" value="Winged helix-like DNA-binding domain superfamily/Winged helix DNA-binding domain"/>
    <property type="match status" value="1"/>
</dbReference>
<keyword evidence="1" id="KW-0805">Transcription regulation</keyword>
<sequence>MAVLKPQILKQNQENQLSQAQQPIQPAIFAVALGVLALDVVGTWLLNGCIFSRFALVAPWLREASTLASGLAMLVAALLAWRAPRWLKPDGVLLVCLGSLVSSTLILFLAAPTGEIVFCAIAMLFNALARAACNLLIACELCALKKPASIMTVCLCGTALGNICCEFLPLPPMGAGILIRGLCMVVIVIACWRQARILLESIAQSEAPTLLNMTEPQAFLKPLNGVLTCSLFFGLAFGFSLALNQSDRVPATTILTGIILAIAAIGFAFSTRAQREDDLFSLAILLVIAGLAFLPWLQNTSPTASNALFSAGGECFRALIWTTAVAIGLRNQLALIPVLSASRAAHAIGVALGAMSGHAVGAGFAISPQETLGFIGAALFIFVAFLWIGFRSFSFSDTINGVHSLSHSPAQQVDGQSASDDALAQRCATIATAHGLTKRETEILAMMAQGRNARFIKDHYVVSVNTVKSHIKHVYLKLDIHSQQELIDLVRSGESSTSSSHAPSSRSI</sequence>
<feature type="transmembrane region" description="Helical" evidence="4">
    <location>
        <begin position="223"/>
        <end position="243"/>
    </location>
</feature>
<feature type="transmembrane region" description="Helical" evidence="4">
    <location>
        <begin position="372"/>
        <end position="390"/>
    </location>
</feature>
<feature type="transmembrane region" description="Helical" evidence="4">
    <location>
        <begin position="346"/>
        <end position="366"/>
    </location>
</feature>
<feature type="transmembrane region" description="Helical" evidence="4">
    <location>
        <begin position="116"/>
        <end position="137"/>
    </location>
</feature>
<dbReference type="HOGENOM" id="CLU_027066_3_0_11"/>
<dbReference type="Proteomes" id="UP000000954">
    <property type="component" value="Chromosome"/>
</dbReference>
<name>C7MNS7_CRYCD</name>
<protein>
    <submittedName>
        <fullName evidence="6">Response regulator containing a CheY-like receiver domain protein and an HTH DNA-binding domain protein</fullName>
    </submittedName>
</protein>
<dbReference type="InterPro" id="IPR000792">
    <property type="entry name" value="Tscrpt_reg_LuxR_C"/>
</dbReference>
<dbReference type="InterPro" id="IPR036388">
    <property type="entry name" value="WH-like_DNA-bd_sf"/>
</dbReference>
<gene>
    <name evidence="6" type="ordered locus">Ccur_08650</name>
</gene>
<keyword evidence="7" id="KW-1185">Reference proteome</keyword>
<evidence type="ECO:0000256" key="4">
    <source>
        <dbReference type="SAM" id="Phobius"/>
    </source>
</evidence>
<dbReference type="InterPro" id="IPR016032">
    <property type="entry name" value="Sig_transdc_resp-reg_C-effctor"/>
</dbReference>
<dbReference type="EMBL" id="CP001682">
    <property type="protein sequence ID" value="ACU94567.1"/>
    <property type="molecule type" value="Genomic_DNA"/>
</dbReference>
<feature type="domain" description="HTH luxR-type" evidence="5">
    <location>
        <begin position="429"/>
        <end position="494"/>
    </location>
</feature>
<reference evidence="6 7" key="1">
    <citation type="journal article" date="2009" name="Stand. Genomic Sci.">
        <title>Complete genome sequence of Cryptobacterium curtum type strain (12-3).</title>
        <authorList>
            <person name="Mavrommatis K."/>
            <person name="Pukall R."/>
            <person name="Rohde C."/>
            <person name="Chen F."/>
            <person name="Sims D."/>
            <person name="Brettin T."/>
            <person name="Kuske C."/>
            <person name="Detter J.C."/>
            <person name="Han C."/>
            <person name="Lapidus A."/>
            <person name="Copeland A."/>
            <person name="Glavina Del Rio T."/>
            <person name="Nolan M."/>
            <person name="Lucas S."/>
            <person name="Tice H."/>
            <person name="Cheng J.F."/>
            <person name="Bruce D."/>
            <person name="Goodwin L."/>
            <person name="Pitluck S."/>
            <person name="Ovchinnikova G."/>
            <person name="Pati A."/>
            <person name="Ivanova N."/>
            <person name="Chen A."/>
            <person name="Palaniappan K."/>
            <person name="Chain P."/>
            <person name="D'haeseleer P."/>
            <person name="Goker M."/>
            <person name="Bristow J."/>
            <person name="Eisen J.A."/>
            <person name="Markowitz V."/>
            <person name="Hugenholtz P."/>
            <person name="Rohde M."/>
            <person name="Klenk H.P."/>
            <person name="Kyrpides N.C."/>
        </authorList>
    </citation>
    <scope>NUCLEOTIDE SEQUENCE [LARGE SCALE GENOMIC DNA]</scope>
    <source>
        <strain evidence="7">ATCC 700683 / DSM 15641 / 12-3</strain>
    </source>
</reference>
<keyword evidence="3" id="KW-0804">Transcription</keyword>
<dbReference type="PANTHER" id="PTHR44688">
    <property type="entry name" value="DNA-BINDING TRANSCRIPTIONAL ACTIVATOR DEVR_DOSR"/>
    <property type="match status" value="1"/>
</dbReference>
<keyword evidence="2 6" id="KW-0238">DNA-binding</keyword>
<keyword evidence="4" id="KW-1133">Transmembrane helix</keyword>
<keyword evidence="4" id="KW-0812">Transmembrane</keyword>
<proteinExistence type="predicted"/>
<feature type="transmembrane region" description="Helical" evidence="4">
    <location>
        <begin position="279"/>
        <end position="298"/>
    </location>
</feature>
<evidence type="ECO:0000256" key="2">
    <source>
        <dbReference type="ARBA" id="ARBA00023125"/>
    </source>
</evidence>
<feature type="transmembrane region" description="Helical" evidence="4">
    <location>
        <begin position="91"/>
        <end position="110"/>
    </location>
</feature>
<feature type="transmembrane region" description="Helical" evidence="4">
    <location>
        <begin position="249"/>
        <end position="267"/>
    </location>
</feature>
<organism evidence="6 7">
    <name type="scientific">Cryptobacterium curtum (strain ATCC 700683 / DSM 15641 / CCUG 43107 / 12-3)</name>
    <dbReference type="NCBI Taxonomy" id="469378"/>
    <lineage>
        <taxon>Bacteria</taxon>
        <taxon>Bacillati</taxon>
        <taxon>Actinomycetota</taxon>
        <taxon>Coriobacteriia</taxon>
        <taxon>Eggerthellales</taxon>
        <taxon>Eggerthellaceae</taxon>
        <taxon>Cryptobacterium</taxon>
    </lineage>
</organism>
<feature type="transmembrane region" description="Helical" evidence="4">
    <location>
        <begin position="27"/>
        <end position="46"/>
    </location>
</feature>